<dbReference type="InterPro" id="IPR036291">
    <property type="entry name" value="NAD(P)-bd_dom_sf"/>
</dbReference>
<dbReference type="Proteomes" id="UP001369086">
    <property type="component" value="Unassembled WGS sequence"/>
</dbReference>
<gene>
    <name evidence="5" type="ORF">HHUSO_G7308</name>
</gene>
<proteinExistence type="inferred from homology"/>
<dbReference type="InterPro" id="IPR002347">
    <property type="entry name" value="SDR_fam"/>
</dbReference>
<dbReference type="EMBL" id="JAHFZB010000006">
    <property type="protein sequence ID" value="KAK6488462.1"/>
    <property type="molecule type" value="Genomic_DNA"/>
</dbReference>
<dbReference type="PROSITE" id="PS00061">
    <property type="entry name" value="ADH_SHORT"/>
    <property type="match status" value="1"/>
</dbReference>
<dbReference type="SUPFAM" id="SSF51735">
    <property type="entry name" value="NAD(P)-binding Rossmann-fold domains"/>
    <property type="match status" value="1"/>
</dbReference>
<evidence type="ECO:0000256" key="1">
    <source>
        <dbReference type="ARBA" id="ARBA00006484"/>
    </source>
</evidence>
<accession>A0ABR0ZUG6</accession>
<dbReference type="Pfam" id="PF00106">
    <property type="entry name" value="adh_short"/>
    <property type="match status" value="1"/>
</dbReference>
<name>A0ABR0ZUG6_HUSHU</name>
<evidence type="ECO:0000256" key="2">
    <source>
        <dbReference type="ARBA" id="ARBA00023002"/>
    </source>
</evidence>
<keyword evidence="4" id="KW-1133">Transmembrane helix</keyword>
<dbReference type="PRINTS" id="PR00080">
    <property type="entry name" value="SDRFAMILY"/>
</dbReference>
<evidence type="ECO:0000256" key="4">
    <source>
        <dbReference type="SAM" id="Phobius"/>
    </source>
</evidence>
<protein>
    <submittedName>
        <fullName evidence="5">D-beta-hydroxybutyrate dehydrogenase</fullName>
    </submittedName>
</protein>
<organism evidence="5 6">
    <name type="scientific">Huso huso</name>
    <name type="common">Beluga</name>
    <name type="synonym">Acipenser huso</name>
    <dbReference type="NCBI Taxonomy" id="61971"/>
    <lineage>
        <taxon>Eukaryota</taxon>
        <taxon>Metazoa</taxon>
        <taxon>Chordata</taxon>
        <taxon>Craniata</taxon>
        <taxon>Vertebrata</taxon>
        <taxon>Euteleostomi</taxon>
        <taxon>Actinopterygii</taxon>
        <taxon>Chondrostei</taxon>
        <taxon>Acipenseriformes</taxon>
        <taxon>Acipenseridae</taxon>
        <taxon>Huso</taxon>
    </lineage>
</organism>
<comment type="similarity">
    <text evidence="1 3">Belongs to the short-chain dehydrogenases/reductases (SDR) family.</text>
</comment>
<keyword evidence="4" id="KW-0812">Transmembrane</keyword>
<dbReference type="PANTHER" id="PTHR43313:SF43">
    <property type="entry name" value="D-BETA-HYDROXYBUTYRATE DEHYDROGENASE, MITOCHONDRIAL"/>
    <property type="match status" value="1"/>
</dbReference>
<evidence type="ECO:0000313" key="5">
    <source>
        <dbReference type="EMBL" id="KAK6488462.1"/>
    </source>
</evidence>
<keyword evidence="2" id="KW-0560">Oxidoreductase</keyword>
<dbReference type="PANTHER" id="PTHR43313">
    <property type="entry name" value="SHORT-CHAIN DEHYDROGENASE/REDUCTASE FAMILY 9C"/>
    <property type="match status" value="1"/>
</dbReference>
<keyword evidence="6" id="KW-1185">Reference proteome</keyword>
<keyword evidence="4" id="KW-0472">Membrane</keyword>
<reference evidence="5 6" key="1">
    <citation type="submission" date="2021-05" db="EMBL/GenBank/DDBJ databases">
        <authorList>
            <person name="Zahm M."/>
            <person name="Klopp C."/>
            <person name="Cabau C."/>
            <person name="Kuhl H."/>
            <person name="Suciu R."/>
            <person name="Ciorpac M."/>
            <person name="Holostenco D."/>
            <person name="Gessner J."/>
            <person name="Wuertz S."/>
            <person name="Hohne C."/>
            <person name="Stock M."/>
            <person name="Gislard M."/>
            <person name="Lluch J."/>
            <person name="Milhes M."/>
            <person name="Lampietro C."/>
            <person name="Lopez Roques C."/>
            <person name="Donnadieu C."/>
            <person name="Du K."/>
            <person name="Schartl M."/>
            <person name="Guiguen Y."/>
        </authorList>
    </citation>
    <scope>NUCLEOTIDE SEQUENCE [LARGE SCALE GENOMIC DNA]</scope>
    <source>
        <strain evidence="5">Hh-F2</strain>
        <tissue evidence="5">Blood</tissue>
    </source>
</reference>
<sequence length="314" mass="35714">MLFLLFWKKSCVFNPQGRAVFITGCDSGFGHELAKRLDHMGFIVFAACLFPDGEGAQSLVRKCSSQLKVIKVDVTQDEDVEQAKKIIENNLPEKGLWGVVNNAGISDWSETEWNTIQQYHKMADVNLFGSIRTTLPFIPLIRASEGRMVFVSSILAFVYVPNLSVYSVTKRAVEAFTDCLRVELATFGVKVCIIEPGNFGSVTKVLREKAAEEIWNQFNDEHKKMFNQEYLHIITDYVNTQLRAGNKNVNLVIDAMVDALVSPTPHTRYLVDNRMNKRFFFIFPYLPTCVADSFFACSGIYRKRKSMLFSKQVQ</sequence>
<dbReference type="InterPro" id="IPR020904">
    <property type="entry name" value="Sc_DH/Rdtase_CS"/>
</dbReference>
<feature type="transmembrane region" description="Helical" evidence="4">
    <location>
        <begin position="279"/>
        <end position="301"/>
    </location>
</feature>
<evidence type="ECO:0000313" key="6">
    <source>
        <dbReference type="Proteomes" id="UP001369086"/>
    </source>
</evidence>
<dbReference type="Gene3D" id="3.40.50.720">
    <property type="entry name" value="NAD(P)-binding Rossmann-like Domain"/>
    <property type="match status" value="1"/>
</dbReference>
<comment type="caution">
    <text evidence="5">The sequence shown here is derived from an EMBL/GenBank/DDBJ whole genome shotgun (WGS) entry which is preliminary data.</text>
</comment>
<evidence type="ECO:0000256" key="3">
    <source>
        <dbReference type="RuleBase" id="RU000363"/>
    </source>
</evidence>
<dbReference type="PRINTS" id="PR00081">
    <property type="entry name" value="GDHRDH"/>
</dbReference>